<name>E9DJH8_COCPS</name>
<accession>E9DJH8</accession>
<evidence type="ECO:0000313" key="1">
    <source>
        <dbReference type="EMBL" id="EFW13431.1"/>
    </source>
</evidence>
<keyword evidence="2" id="KW-1185">Reference proteome</keyword>
<evidence type="ECO:0000313" key="2">
    <source>
        <dbReference type="Proteomes" id="UP000002497"/>
    </source>
</evidence>
<reference evidence="2" key="1">
    <citation type="journal article" date="2010" name="Genome Res.">
        <title>Population genomic sequencing of Coccidioides fungi reveals recent hybridization and transposon control.</title>
        <authorList>
            <person name="Neafsey D.E."/>
            <person name="Barker B.M."/>
            <person name="Sharpton T.J."/>
            <person name="Stajich J.E."/>
            <person name="Park D.J."/>
            <person name="Whiston E."/>
            <person name="Hung C.-Y."/>
            <person name="McMahan C."/>
            <person name="White J."/>
            <person name="Sykes S."/>
            <person name="Heiman D."/>
            <person name="Young S."/>
            <person name="Zeng Q."/>
            <person name="Abouelleil A."/>
            <person name="Aftuck L."/>
            <person name="Bessette D."/>
            <person name="Brown A."/>
            <person name="FitzGerald M."/>
            <person name="Lui A."/>
            <person name="Macdonald J.P."/>
            <person name="Priest M."/>
            <person name="Orbach M.J."/>
            <person name="Galgiani J.N."/>
            <person name="Kirkland T.N."/>
            <person name="Cole G.T."/>
            <person name="Birren B.W."/>
            <person name="Henn M.R."/>
            <person name="Taylor J.W."/>
            <person name="Rounsley S.D."/>
        </authorList>
    </citation>
    <scope>NUCLEOTIDE SEQUENCE [LARGE SCALE GENOMIC DNA]</scope>
    <source>
        <strain evidence="2">RMSCC 757 / Silveira</strain>
    </source>
</reference>
<dbReference type="Proteomes" id="UP000002497">
    <property type="component" value="Unassembled WGS sequence"/>
</dbReference>
<dbReference type="HOGENOM" id="CLU_2605871_0_0_1"/>
<dbReference type="AlphaFoldDB" id="E9DJH8"/>
<protein>
    <submittedName>
        <fullName evidence="1">Uncharacterized protein</fullName>
    </submittedName>
</protein>
<gene>
    <name evidence="1" type="ORF">CPSG_09977</name>
</gene>
<sequence>MQVLSVCIFRLLLFRSDRSDLERQKLLISHWLLFCLRTKWDAARSLASLVDYLFLFRIFLHYTVPPFLDHRCLEVLDSI</sequence>
<dbReference type="EMBL" id="GL636516">
    <property type="protein sequence ID" value="EFW13431.1"/>
    <property type="molecule type" value="Genomic_DNA"/>
</dbReference>
<organism evidence="2">
    <name type="scientific">Coccidioides posadasii (strain RMSCC 757 / Silveira)</name>
    <name type="common">Valley fever fungus</name>
    <dbReference type="NCBI Taxonomy" id="443226"/>
    <lineage>
        <taxon>Eukaryota</taxon>
        <taxon>Fungi</taxon>
        <taxon>Dikarya</taxon>
        <taxon>Ascomycota</taxon>
        <taxon>Pezizomycotina</taxon>
        <taxon>Eurotiomycetes</taxon>
        <taxon>Eurotiomycetidae</taxon>
        <taxon>Onygenales</taxon>
        <taxon>Onygenaceae</taxon>
        <taxon>Coccidioides</taxon>
    </lineage>
</organism>
<proteinExistence type="predicted"/>
<reference evidence="2" key="2">
    <citation type="submission" date="2010-03" db="EMBL/GenBank/DDBJ databases">
        <title>The genome sequence of Coccidioides posadasii strain Silveira.</title>
        <authorList>
            <consortium name="The Broad Institute Genome Sequencing Center for Infectious Disease"/>
            <person name="Neafsey D."/>
            <person name="Orbach M."/>
            <person name="Henn M.R."/>
            <person name="Cole G.T."/>
            <person name="Galgiani J."/>
            <person name="Gardner M.J."/>
            <person name="Kirkland T.N."/>
            <person name="Taylor J.W."/>
            <person name="Young S.K."/>
            <person name="Zeng Q."/>
            <person name="Koehrsen M."/>
            <person name="Alvarado L."/>
            <person name="Berlin A."/>
            <person name="Borenstein D."/>
            <person name="Chapman S.B."/>
            <person name="Chen Z."/>
            <person name="Engels R."/>
            <person name="Freedman E."/>
            <person name="Gellesch M."/>
            <person name="Goldberg J."/>
            <person name="Griggs A."/>
            <person name="Gujja S."/>
            <person name="Heilman E."/>
            <person name="Heiman D."/>
            <person name="Howarth C."/>
            <person name="Jen D."/>
            <person name="Larson L."/>
            <person name="Mehta T."/>
            <person name="Neiman D."/>
            <person name="Park D."/>
            <person name="Pearson M."/>
            <person name="Richards J."/>
            <person name="Roberts A."/>
            <person name="Saif S."/>
            <person name="Shea T."/>
            <person name="Shenoy N."/>
            <person name="Sisk P."/>
            <person name="Stolte C."/>
            <person name="Sykes S."/>
            <person name="Walk T."/>
            <person name="White J."/>
            <person name="Yandava C."/>
            <person name="Haas B."/>
            <person name="Nusbaum C."/>
            <person name="Birren B."/>
        </authorList>
    </citation>
    <scope>NUCLEOTIDE SEQUENCE [LARGE SCALE GENOMIC DNA]</scope>
    <source>
        <strain evidence="2">RMSCC 757 / Silveira</strain>
    </source>
</reference>
<dbReference type="VEuPathDB" id="FungiDB:CPSG_09977"/>